<proteinExistence type="predicted"/>
<dbReference type="AlphaFoldDB" id="A0A9W5TV18"/>
<gene>
    <name evidence="1" type="ORF">GCM10011409_07150</name>
</gene>
<dbReference type="RefSeq" id="WP_155555118.1">
    <property type="nucleotide sequence ID" value="NZ_BMJD01000003.1"/>
</dbReference>
<evidence type="ECO:0000313" key="2">
    <source>
        <dbReference type="Proteomes" id="UP000621492"/>
    </source>
</evidence>
<dbReference type="EMBL" id="BMJD01000003">
    <property type="protein sequence ID" value="GGB32316.1"/>
    <property type="molecule type" value="Genomic_DNA"/>
</dbReference>
<sequence>MSVAKTIEQGAKSIESSVKSLEPDGFSSECIAKTIELGTKSIDSGIKSIEYQETRLTFSMCNTNNAFIDNYKIPTS</sequence>
<reference evidence="1" key="2">
    <citation type="submission" date="2020-09" db="EMBL/GenBank/DDBJ databases">
        <authorList>
            <person name="Sun Q."/>
            <person name="Zhou Y."/>
        </authorList>
    </citation>
    <scope>NUCLEOTIDE SEQUENCE</scope>
    <source>
        <strain evidence="1">CGMCC 1.15454</strain>
    </source>
</reference>
<reference evidence="1" key="1">
    <citation type="journal article" date="2014" name="Int. J. Syst. Evol. Microbiol.">
        <title>Complete genome sequence of Corynebacterium casei LMG S-19264T (=DSM 44701T), isolated from a smear-ripened cheese.</title>
        <authorList>
            <consortium name="US DOE Joint Genome Institute (JGI-PGF)"/>
            <person name="Walter F."/>
            <person name="Albersmeier A."/>
            <person name="Kalinowski J."/>
            <person name="Ruckert C."/>
        </authorList>
    </citation>
    <scope>NUCLEOTIDE SEQUENCE</scope>
    <source>
        <strain evidence="1">CGMCC 1.15454</strain>
    </source>
</reference>
<keyword evidence="2" id="KW-1185">Reference proteome</keyword>
<accession>A0A9W5TV18</accession>
<name>A0A9W5TV18_9BACI</name>
<dbReference type="Proteomes" id="UP000621492">
    <property type="component" value="Unassembled WGS sequence"/>
</dbReference>
<comment type="caution">
    <text evidence="1">The sequence shown here is derived from an EMBL/GenBank/DDBJ whole genome shotgun (WGS) entry which is preliminary data.</text>
</comment>
<organism evidence="1 2">
    <name type="scientific">Lentibacillus populi</name>
    <dbReference type="NCBI Taxonomy" id="1827502"/>
    <lineage>
        <taxon>Bacteria</taxon>
        <taxon>Bacillati</taxon>
        <taxon>Bacillota</taxon>
        <taxon>Bacilli</taxon>
        <taxon>Bacillales</taxon>
        <taxon>Bacillaceae</taxon>
        <taxon>Lentibacillus</taxon>
    </lineage>
</organism>
<evidence type="ECO:0000313" key="1">
    <source>
        <dbReference type="EMBL" id="GGB32316.1"/>
    </source>
</evidence>
<protein>
    <submittedName>
        <fullName evidence="1">Uncharacterized protein</fullName>
    </submittedName>
</protein>